<name>A0A918AWS9_9ACTN</name>
<sequence>MQRTRGALVRVFDFPEYAAMVLVTLYGVLLIGYAIKVFAVSRARG</sequence>
<keyword evidence="1" id="KW-1133">Transmembrane helix</keyword>
<gene>
    <name evidence="2" type="ORF">GCM10010249_08880</name>
</gene>
<keyword evidence="1" id="KW-0472">Membrane</keyword>
<feature type="transmembrane region" description="Helical" evidence="1">
    <location>
        <begin position="17"/>
        <end position="39"/>
    </location>
</feature>
<evidence type="ECO:0000313" key="3">
    <source>
        <dbReference type="Proteomes" id="UP000654123"/>
    </source>
</evidence>
<reference evidence="2" key="2">
    <citation type="submission" date="2020-09" db="EMBL/GenBank/DDBJ databases">
        <authorList>
            <person name="Sun Q."/>
            <person name="Ohkuma M."/>
        </authorList>
    </citation>
    <scope>NUCLEOTIDE SEQUENCE</scope>
    <source>
        <strain evidence="2">JCM 4335</strain>
    </source>
</reference>
<proteinExistence type="predicted"/>
<accession>A0A918AWS9</accession>
<organism evidence="2 3">
    <name type="scientific">Streptomyces roseolilacinus</name>
    <dbReference type="NCBI Taxonomy" id="66904"/>
    <lineage>
        <taxon>Bacteria</taxon>
        <taxon>Bacillati</taxon>
        <taxon>Actinomycetota</taxon>
        <taxon>Actinomycetes</taxon>
        <taxon>Kitasatosporales</taxon>
        <taxon>Streptomycetaceae</taxon>
        <taxon>Streptomyces</taxon>
    </lineage>
</organism>
<reference evidence="2" key="1">
    <citation type="journal article" date="2014" name="Int. J. Syst. Evol. Microbiol.">
        <title>Complete genome sequence of Corynebacterium casei LMG S-19264T (=DSM 44701T), isolated from a smear-ripened cheese.</title>
        <authorList>
            <consortium name="US DOE Joint Genome Institute (JGI-PGF)"/>
            <person name="Walter F."/>
            <person name="Albersmeier A."/>
            <person name="Kalinowski J."/>
            <person name="Ruckert C."/>
        </authorList>
    </citation>
    <scope>NUCLEOTIDE SEQUENCE</scope>
    <source>
        <strain evidence="2">JCM 4335</strain>
    </source>
</reference>
<comment type="caution">
    <text evidence="2">The sequence shown here is derived from an EMBL/GenBank/DDBJ whole genome shotgun (WGS) entry which is preliminary data.</text>
</comment>
<keyword evidence="1" id="KW-0812">Transmembrane</keyword>
<evidence type="ECO:0000256" key="1">
    <source>
        <dbReference type="SAM" id="Phobius"/>
    </source>
</evidence>
<dbReference type="AlphaFoldDB" id="A0A918AWS9"/>
<keyword evidence="3" id="KW-1185">Reference proteome</keyword>
<dbReference type="EMBL" id="BMSV01000002">
    <property type="protein sequence ID" value="GGP93463.1"/>
    <property type="molecule type" value="Genomic_DNA"/>
</dbReference>
<dbReference type="Proteomes" id="UP000654123">
    <property type="component" value="Unassembled WGS sequence"/>
</dbReference>
<protein>
    <submittedName>
        <fullName evidence="2">Uncharacterized protein</fullName>
    </submittedName>
</protein>
<evidence type="ECO:0000313" key="2">
    <source>
        <dbReference type="EMBL" id="GGP93463.1"/>
    </source>
</evidence>